<dbReference type="EMBL" id="VSSQ01049383">
    <property type="protein sequence ID" value="MPN03467.1"/>
    <property type="molecule type" value="Genomic_DNA"/>
</dbReference>
<evidence type="ECO:0000313" key="1">
    <source>
        <dbReference type="EMBL" id="MPN03467.1"/>
    </source>
</evidence>
<dbReference type="Gene3D" id="3.40.50.1000">
    <property type="entry name" value="HAD superfamily/HAD-like"/>
    <property type="match status" value="1"/>
</dbReference>
<dbReference type="InterPro" id="IPR023214">
    <property type="entry name" value="HAD_sf"/>
</dbReference>
<reference evidence="1" key="1">
    <citation type="submission" date="2019-08" db="EMBL/GenBank/DDBJ databases">
        <authorList>
            <person name="Kucharzyk K."/>
            <person name="Murdoch R.W."/>
            <person name="Higgins S."/>
            <person name="Loffler F."/>
        </authorList>
    </citation>
    <scope>NUCLEOTIDE SEQUENCE</scope>
</reference>
<gene>
    <name evidence="1" type="ORF">SDC9_150697</name>
</gene>
<dbReference type="AlphaFoldDB" id="A0A645ENT5"/>
<organism evidence="1">
    <name type="scientific">bioreactor metagenome</name>
    <dbReference type="NCBI Taxonomy" id="1076179"/>
    <lineage>
        <taxon>unclassified sequences</taxon>
        <taxon>metagenomes</taxon>
        <taxon>ecological metagenomes</taxon>
    </lineage>
</organism>
<accession>A0A645ENT5</accession>
<dbReference type="InterPro" id="IPR036412">
    <property type="entry name" value="HAD-like_sf"/>
</dbReference>
<protein>
    <submittedName>
        <fullName evidence="1">Uncharacterized protein</fullName>
    </submittedName>
</protein>
<sequence>MGNAYDCIKTIADHIVSTNDEDGVAEAIERFAL</sequence>
<name>A0A645ENT5_9ZZZZ</name>
<comment type="caution">
    <text evidence="1">The sequence shown here is derived from an EMBL/GenBank/DDBJ whole genome shotgun (WGS) entry which is preliminary data.</text>
</comment>
<dbReference type="Pfam" id="PF08282">
    <property type="entry name" value="Hydrolase_3"/>
    <property type="match status" value="1"/>
</dbReference>
<proteinExistence type="predicted"/>
<dbReference type="SUPFAM" id="SSF56784">
    <property type="entry name" value="HAD-like"/>
    <property type="match status" value="1"/>
</dbReference>